<comment type="subcellular location">
    <subcellularLocation>
        <location evidence="12 13">Cytoplasm</location>
    </subcellularLocation>
</comment>
<dbReference type="Pfam" id="PF00121">
    <property type="entry name" value="TIM"/>
    <property type="match status" value="1"/>
</dbReference>
<accession>A0A1M7R7S5</accession>
<evidence type="ECO:0000256" key="6">
    <source>
        <dbReference type="ARBA" id="ARBA00019397"/>
    </source>
</evidence>
<dbReference type="AlphaFoldDB" id="A0A1M7R7S5"/>
<evidence type="ECO:0000256" key="5">
    <source>
        <dbReference type="ARBA" id="ARBA00011940"/>
    </source>
</evidence>
<keyword evidence="7 12" id="KW-0312">Gluconeogenesis</keyword>
<proteinExistence type="inferred from homology"/>
<dbReference type="GO" id="GO:0006094">
    <property type="term" value="P:gluconeogenesis"/>
    <property type="evidence" value="ECO:0007669"/>
    <property type="project" value="UniProtKB-UniRule"/>
</dbReference>
<dbReference type="SUPFAM" id="SSF51351">
    <property type="entry name" value="Triosephosphate isomerase (TIM)"/>
    <property type="match status" value="1"/>
</dbReference>
<dbReference type="OrthoDB" id="9809429at2"/>
<dbReference type="PANTHER" id="PTHR21139:SF42">
    <property type="entry name" value="TRIOSEPHOSPHATE ISOMERASE"/>
    <property type="match status" value="1"/>
</dbReference>
<keyword evidence="9 12" id="KW-0324">Glycolysis</keyword>
<evidence type="ECO:0000256" key="12">
    <source>
        <dbReference type="HAMAP-Rule" id="MF_00147"/>
    </source>
</evidence>
<dbReference type="Proteomes" id="UP000184440">
    <property type="component" value="Unassembled WGS sequence"/>
</dbReference>
<keyword evidence="8 12" id="KW-0963">Cytoplasm</keyword>
<keyword evidence="10 12" id="KW-0413">Isomerase</keyword>
<name>A0A1M7R7S5_9ACTN</name>
<dbReference type="EC" id="5.3.1.1" evidence="5 12"/>
<comment type="pathway">
    <text evidence="2 12 13">Carbohydrate biosynthesis; gluconeogenesis.</text>
</comment>
<feature type="active site" description="Electrophile" evidence="12">
    <location>
        <position position="106"/>
    </location>
</feature>
<reference evidence="14 15" key="1">
    <citation type="submission" date="2016-11" db="EMBL/GenBank/DDBJ databases">
        <authorList>
            <person name="Jaros S."/>
            <person name="Januszkiewicz K."/>
            <person name="Wedrychowicz H."/>
        </authorList>
    </citation>
    <scope>NUCLEOTIDE SEQUENCE [LARGE SCALE GENOMIC DNA]</scope>
    <source>
        <strain evidence="14 15">DSM 46144</strain>
    </source>
</reference>
<comment type="pathway">
    <text evidence="12 13">Carbohydrate degradation; glycolysis; D-glyceraldehyde 3-phosphate from glycerone phosphate: step 1/1.</text>
</comment>
<dbReference type="GO" id="GO:0046166">
    <property type="term" value="P:glyceraldehyde-3-phosphate biosynthetic process"/>
    <property type="evidence" value="ECO:0007669"/>
    <property type="project" value="TreeGrafter"/>
</dbReference>
<evidence type="ECO:0000256" key="3">
    <source>
        <dbReference type="ARBA" id="ARBA00007422"/>
    </source>
</evidence>
<dbReference type="InterPro" id="IPR020861">
    <property type="entry name" value="Triosephosphate_isomerase_AS"/>
</dbReference>
<dbReference type="NCBIfam" id="TIGR00419">
    <property type="entry name" value="tim"/>
    <property type="match status" value="1"/>
</dbReference>
<feature type="binding site" evidence="12">
    <location>
        <begin position="16"/>
        <end position="18"/>
    </location>
    <ligand>
        <name>substrate</name>
    </ligand>
</feature>
<keyword evidence="15" id="KW-1185">Reference proteome</keyword>
<evidence type="ECO:0000256" key="7">
    <source>
        <dbReference type="ARBA" id="ARBA00022432"/>
    </source>
</evidence>
<dbReference type="CDD" id="cd00311">
    <property type="entry name" value="TIM"/>
    <property type="match status" value="1"/>
</dbReference>
<protein>
    <recommendedName>
        <fullName evidence="6 12">Triosephosphate isomerase</fullName>
        <shortName evidence="12">TIM</shortName>
        <shortName evidence="12">TPI</shortName>
        <ecNumber evidence="5 12">5.3.1.1</ecNumber>
    </recommendedName>
    <alternativeName>
        <fullName evidence="12">Triose-phosphate isomerase</fullName>
    </alternativeName>
</protein>
<evidence type="ECO:0000256" key="4">
    <source>
        <dbReference type="ARBA" id="ARBA00011738"/>
    </source>
</evidence>
<dbReference type="Gene3D" id="3.20.20.70">
    <property type="entry name" value="Aldolase class I"/>
    <property type="match status" value="1"/>
</dbReference>
<dbReference type="PANTHER" id="PTHR21139">
    <property type="entry name" value="TRIOSEPHOSPHATE ISOMERASE"/>
    <property type="match status" value="1"/>
</dbReference>
<dbReference type="InterPro" id="IPR022896">
    <property type="entry name" value="TrioseP_Isoase_bac/euk"/>
</dbReference>
<feature type="active site" description="Proton acceptor" evidence="12">
    <location>
        <position position="178"/>
    </location>
</feature>
<dbReference type="UniPathway" id="UPA00138"/>
<evidence type="ECO:0000256" key="2">
    <source>
        <dbReference type="ARBA" id="ARBA00004742"/>
    </source>
</evidence>
<evidence type="ECO:0000256" key="9">
    <source>
        <dbReference type="ARBA" id="ARBA00023152"/>
    </source>
</evidence>
<dbReference type="UniPathway" id="UPA00109">
    <property type="reaction ID" value="UER00189"/>
</dbReference>
<feature type="binding site" evidence="12">
    <location>
        <begin position="245"/>
        <end position="246"/>
    </location>
    <ligand>
        <name>substrate</name>
    </ligand>
</feature>
<evidence type="ECO:0000313" key="15">
    <source>
        <dbReference type="Proteomes" id="UP000184440"/>
    </source>
</evidence>
<feature type="binding site" evidence="12">
    <location>
        <position position="184"/>
    </location>
    <ligand>
        <name>substrate</name>
    </ligand>
</feature>
<comment type="subunit">
    <text evidence="4 12 13">Homodimer.</text>
</comment>
<dbReference type="GO" id="GO:0006096">
    <property type="term" value="P:glycolytic process"/>
    <property type="evidence" value="ECO:0007669"/>
    <property type="project" value="UniProtKB-UniRule"/>
</dbReference>
<comment type="function">
    <text evidence="11 12">Involved in the gluconeogenesis. Catalyzes stereospecifically the conversion of dihydroxyacetone phosphate (DHAP) to D-glyceraldehyde-3-phosphate (G3P).</text>
</comment>
<comment type="similarity">
    <text evidence="3 12 13">Belongs to the triosephosphate isomerase family.</text>
</comment>
<feature type="binding site" evidence="12">
    <location>
        <position position="224"/>
    </location>
    <ligand>
        <name>substrate</name>
    </ligand>
</feature>
<dbReference type="STRING" id="134849.SAMN05443668_108116"/>
<dbReference type="RefSeq" id="WP_073260368.1">
    <property type="nucleotide sequence ID" value="NZ_FRCS01000008.1"/>
</dbReference>
<dbReference type="PROSITE" id="PS00171">
    <property type="entry name" value="TIM_1"/>
    <property type="match status" value="1"/>
</dbReference>
<dbReference type="GO" id="GO:0004807">
    <property type="term" value="F:triose-phosphate isomerase activity"/>
    <property type="evidence" value="ECO:0007669"/>
    <property type="project" value="UniProtKB-UniRule"/>
</dbReference>
<dbReference type="InterPro" id="IPR013785">
    <property type="entry name" value="Aldolase_TIM"/>
</dbReference>
<gene>
    <name evidence="12" type="primary">tpiA</name>
    <name evidence="14" type="ORF">SAMN05443668_108116</name>
</gene>
<dbReference type="InterPro" id="IPR035990">
    <property type="entry name" value="TIM_sf"/>
</dbReference>
<evidence type="ECO:0000256" key="8">
    <source>
        <dbReference type="ARBA" id="ARBA00022490"/>
    </source>
</evidence>
<evidence type="ECO:0000256" key="1">
    <source>
        <dbReference type="ARBA" id="ARBA00000474"/>
    </source>
</evidence>
<evidence type="ECO:0000313" key="14">
    <source>
        <dbReference type="EMBL" id="SHN42191.1"/>
    </source>
</evidence>
<dbReference type="GO" id="GO:0005829">
    <property type="term" value="C:cytosol"/>
    <property type="evidence" value="ECO:0007669"/>
    <property type="project" value="TreeGrafter"/>
</dbReference>
<dbReference type="InterPro" id="IPR000652">
    <property type="entry name" value="Triosephosphate_isomerase"/>
</dbReference>
<evidence type="ECO:0000256" key="10">
    <source>
        <dbReference type="ARBA" id="ARBA00023235"/>
    </source>
</evidence>
<organism evidence="14 15">
    <name type="scientific">Cryptosporangium aurantiacum</name>
    <dbReference type="NCBI Taxonomy" id="134849"/>
    <lineage>
        <taxon>Bacteria</taxon>
        <taxon>Bacillati</taxon>
        <taxon>Actinomycetota</taxon>
        <taxon>Actinomycetes</taxon>
        <taxon>Cryptosporangiales</taxon>
        <taxon>Cryptosporangiaceae</taxon>
        <taxon>Cryptosporangium</taxon>
    </lineage>
</organism>
<dbReference type="HAMAP" id="MF_00147_B">
    <property type="entry name" value="TIM_B"/>
    <property type="match status" value="1"/>
</dbReference>
<dbReference type="FunFam" id="3.20.20.70:FF:000020">
    <property type="entry name" value="Triosephosphate isomerase"/>
    <property type="match status" value="1"/>
</dbReference>
<comment type="catalytic activity">
    <reaction evidence="1 12 13">
        <text>D-glyceraldehyde 3-phosphate = dihydroxyacetone phosphate</text>
        <dbReference type="Rhea" id="RHEA:18585"/>
        <dbReference type="ChEBI" id="CHEBI:57642"/>
        <dbReference type="ChEBI" id="CHEBI:59776"/>
        <dbReference type="EC" id="5.3.1.1"/>
    </reaction>
</comment>
<sequence length="267" mass="28517">MAKKVTFERRPLIAGNWKMNLNHLEAIALTQKVAISLTEEQLALVEVAVIPPFTDLRSVQTLVDGDKLHLVYGAQDLSPHDSGAYTGDISGSMLAKLGCTYVVIGHSERREYHHEDDTVVNAKVKAAYKHGLTPILCIGERLDVREAAGHVPHCTAQLDAALAKISAEQVASIVIAYEPVWAIGTGKVATPEDAQEVCAAIRTRLAEKYSPEIANGIRILYGGSVKAKNVAAIMAQPDVDGALVGGASTDADEFATIARFPEHATAS</sequence>
<dbReference type="PROSITE" id="PS51440">
    <property type="entry name" value="TIM_2"/>
    <property type="match status" value="1"/>
</dbReference>
<dbReference type="EMBL" id="FRCS01000008">
    <property type="protein sequence ID" value="SHN42191.1"/>
    <property type="molecule type" value="Genomic_DNA"/>
</dbReference>
<evidence type="ECO:0000256" key="13">
    <source>
        <dbReference type="RuleBase" id="RU363013"/>
    </source>
</evidence>
<evidence type="ECO:0000256" key="11">
    <source>
        <dbReference type="ARBA" id="ARBA00055680"/>
    </source>
</evidence>
<dbReference type="GO" id="GO:0019563">
    <property type="term" value="P:glycerol catabolic process"/>
    <property type="evidence" value="ECO:0007669"/>
    <property type="project" value="TreeGrafter"/>
</dbReference>